<organism evidence="9 10">
    <name type="scientific">Pokkaliibacter plantistimulans</name>
    <dbReference type="NCBI Taxonomy" id="1635171"/>
    <lineage>
        <taxon>Bacteria</taxon>
        <taxon>Pseudomonadati</taxon>
        <taxon>Pseudomonadota</taxon>
        <taxon>Gammaproteobacteria</taxon>
        <taxon>Oceanospirillales</taxon>
        <taxon>Balneatrichaceae</taxon>
        <taxon>Pokkaliibacter</taxon>
    </lineage>
</organism>
<feature type="transmembrane region" description="Helical" evidence="7">
    <location>
        <begin position="12"/>
        <end position="31"/>
    </location>
</feature>
<feature type="domain" description="Glycine transporter" evidence="8">
    <location>
        <begin position="17"/>
        <end position="90"/>
    </location>
</feature>
<evidence type="ECO:0000313" key="10">
    <source>
        <dbReference type="Proteomes" id="UP000248090"/>
    </source>
</evidence>
<dbReference type="PANTHER" id="PTHR30506">
    <property type="entry name" value="INNER MEMBRANE PROTEIN"/>
    <property type="match status" value="1"/>
</dbReference>
<evidence type="ECO:0000256" key="3">
    <source>
        <dbReference type="ARBA" id="ARBA00022475"/>
    </source>
</evidence>
<accession>A0ABX5M0Y2</accession>
<comment type="similarity">
    <text evidence="2">Belongs to the UPF0126 family.</text>
</comment>
<comment type="subcellular location">
    <subcellularLocation>
        <location evidence="1">Cell membrane</location>
        <topology evidence="1">Multi-pass membrane protein</topology>
    </subcellularLocation>
</comment>
<gene>
    <name evidence="9" type="ORF">WH50_03815</name>
</gene>
<sequence>MYREGTWVSAEVILQSLDYFGIVVFAMAGALRGEEKSLDLFGVLVFSIVTATGGGTLRDLLMGNLPVNWVKDNAYIWLALAGGTFTFMFTRFWRFPVGALAVADAIGLAVFTVLGADQAAHMGFSPLIVIVTAVMTGCVGGVIRDLLANEIPLIFHREIYATAAIVGAVVYLVLQAWGLDERVFPWLAMLVVLMLRLAALRWDLRLPRFMRTLPRA</sequence>
<keyword evidence="10" id="KW-1185">Reference proteome</keyword>
<keyword evidence="4 7" id="KW-0812">Transmembrane</keyword>
<reference evidence="9 10" key="1">
    <citation type="submission" date="2015-03" db="EMBL/GenBank/DDBJ databases">
        <authorList>
            <person name="Krishnan R."/>
            <person name="Midha S."/>
            <person name="Patil P.B."/>
            <person name="Rameshkumar N."/>
        </authorList>
    </citation>
    <scope>NUCLEOTIDE SEQUENCE [LARGE SCALE GENOMIC DNA]</scope>
    <source>
        <strain evidence="9 10">L1E11</strain>
    </source>
</reference>
<dbReference type="Proteomes" id="UP000248090">
    <property type="component" value="Unassembled WGS sequence"/>
</dbReference>
<feature type="domain" description="Glycine transporter" evidence="8">
    <location>
        <begin position="102"/>
        <end position="175"/>
    </location>
</feature>
<evidence type="ECO:0000256" key="2">
    <source>
        <dbReference type="ARBA" id="ARBA00008193"/>
    </source>
</evidence>
<feature type="transmembrane region" description="Helical" evidence="7">
    <location>
        <begin position="97"/>
        <end position="115"/>
    </location>
</feature>
<keyword evidence="6 7" id="KW-0472">Membrane</keyword>
<keyword evidence="5 7" id="KW-1133">Transmembrane helix</keyword>
<dbReference type="PANTHER" id="PTHR30506:SF3">
    <property type="entry name" value="UPF0126 INNER MEMBRANE PROTEIN YADS-RELATED"/>
    <property type="match status" value="1"/>
</dbReference>
<evidence type="ECO:0000256" key="6">
    <source>
        <dbReference type="ARBA" id="ARBA00023136"/>
    </source>
</evidence>
<feature type="transmembrane region" description="Helical" evidence="7">
    <location>
        <begin position="159"/>
        <end position="177"/>
    </location>
</feature>
<feature type="transmembrane region" description="Helical" evidence="7">
    <location>
        <begin position="183"/>
        <end position="202"/>
    </location>
</feature>
<feature type="transmembrane region" description="Helical" evidence="7">
    <location>
        <begin position="38"/>
        <end position="54"/>
    </location>
</feature>
<keyword evidence="3" id="KW-1003">Cell membrane</keyword>
<comment type="caution">
    <text evidence="9">The sequence shown here is derived from an EMBL/GenBank/DDBJ whole genome shotgun (WGS) entry which is preliminary data.</text>
</comment>
<dbReference type="EMBL" id="LAPT01000015">
    <property type="protein sequence ID" value="PXF32576.1"/>
    <property type="molecule type" value="Genomic_DNA"/>
</dbReference>
<evidence type="ECO:0000313" key="9">
    <source>
        <dbReference type="EMBL" id="PXF32576.1"/>
    </source>
</evidence>
<evidence type="ECO:0000259" key="8">
    <source>
        <dbReference type="Pfam" id="PF03458"/>
    </source>
</evidence>
<feature type="transmembrane region" description="Helical" evidence="7">
    <location>
        <begin position="127"/>
        <end position="147"/>
    </location>
</feature>
<dbReference type="InterPro" id="IPR005115">
    <property type="entry name" value="Gly_transporter"/>
</dbReference>
<proteinExistence type="inferred from homology"/>
<dbReference type="Pfam" id="PF03458">
    <property type="entry name" value="Gly_transporter"/>
    <property type="match status" value="2"/>
</dbReference>
<evidence type="ECO:0000256" key="1">
    <source>
        <dbReference type="ARBA" id="ARBA00004651"/>
    </source>
</evidence>
<evidence type="ECO:0000256" key="5">
    <source>
        <dbReference type="ARBA" id="ARBA00022989"/>
    </source>
</evidence>
<protein>
    <recommendedName>
        <fullName evidence="8">Glycine transporter domain-containing protein</fullName>
    </recommendedName>
</protein>
<name>A0ABX5M0Y2_9GAMM</name>
<feature type="transmembrane region" description="Helical" evidence="7">
    <location>
        <begin position="74"/>
        <end position="90"/>
    </location>
</feature>
<evidence type="ECO:0000256" key="7">
    <source>
        <dbReference type="SAM" id="Phobius"/>
    </source>
</evidence>
<evidence type="ECO:0000256" key="4">
    <source>
        <dbReference type="ARBA" id="ARBA00022692"/>
    </source>
</evidence>